<keyword evidence="2" id="KW-0732">Signal</keyword>
<feature type="transmembrane region" description="Helical" evidence="1">
    <location>
        <begin position="268"/>
        <end position="292"/>
    </location>
</feature>
<reference evidence="3 4" key="1">
    <citation type="journal article" date="2016" name="Nat. Commun.">
        <title>Thousands of microbial genomes shed light on interconnected biogeochemical processes in an aquifer system.</title>
        <authorList>
            <person name="Anantharaman K."/>
            <person name="Brown C.T."/>
            <person name="Hug L.A."/>
            <person name="Sharon I."/>
            <person name="Castelle C.J."/>
            <person name="Probst A.J."/>
            <person name="Thomas B.C."/>
            <person name="Singh A."/>
            <person name="Wilkins M.J."/>
            <person name="Karaoz U."/>
            <person name="Brodie E.L."/>
            <person name="Williams K.H."/>
            <person name="Hubbard S.S."/>
            <person name="Banfield J.F."/>
        </authorList>
    </citation>
    <scope>NUCLEOTIDE SEQUENCE [LARGE SCALE GENOMIC DNA]</scope>
</reference>
<dbReference type="Proteomes" id="UP000178348">
    <property type="component" value="Unassembled WGS sequence"/>
</dbReference>
<proteinExistence type="predicted"/>
<sequence length="381" mass="39448">MKKIFTLLAVAAVVALPSFSFAAELRGGDDYTLRKGEVVEDNLYVGGGNVVVAGDVEGDLVAGGGNILISGNVADDLLAGAGTLNVVGSVGGDVRVAGGTVTISGEVKGEVVVVGGTVTIVSGAKVGKDVAIGGGKVTIDGDVEGNVKVGGGDVDVNGAVGGDANIHADMLTLGSYASIGGNMEYWSPKEAQVTTGAKIVGATNYHKVETSKYKSEGAKKGFVAFLGAWATIKFLAILVAALLLFYLFRAGSESFSHRAIGSFGREMFRGFVVLVVVPFAIILAFITMIGFIPGILGVLVYIGLLVLANVGVAFVLGPLLRRIVKRDERNVLNWKTILAGVCGTYVLAVIPFVGWIALLAFFLASLGAWSAMLYERVWIAR</sequence>
<evidence type="ECO:0000256" key="1">
    <source>
        <dbReference type="SAM" id="Phobius"/>
    </source>
</evidence>
<protein>
    <recommendedName>
        <fullName evidence="5">Polymer-forming cytoskeletal protein</fullName>
    </recommendedName>
</protein>
<accession>A0A1G2CNC4</accession>
<name>A0A1G2CNC4_9BACT</name>
<dbReference type="AlphaFoldDB" id="A0A1G2CNC4"/>
<keyword evidence="1" id="KW-0812">Transmembrane</keyword>
<evidence type="ECO:0000313" key="4">
    <source>
        <dbReference type="Proteomes" id="UP000178348"/>
    </source>
</evidence>
<keyword evidence="1" id="KW-0472">Membrane</keyword>
<feature type="transmembrane region" description="Helical" evidence="1">
    <location>
        <begin position="222"/>
        <end position="248"/>
    </location>
</feature>
<keyword evidence="1" id="KW-1133">Transmembrane helix</keyword>
<comment type="caution">
    <text evidence="3">The sequence shown here is derived from an EMBL/GenBank/DDBJ whole genome shotgun (WGS) entry which is preliminary data.</text>
</comment>
<evidence type="ECO:0000256" key="2">
    <source>
        <dbReference type="SAM" id="SignalP"/>
    </source>
</evidence>
<evidence type="ECO:0008006" key="5">
    <source>
        <dbReference type="Google" id="ProtNLM"/>
    </source>
</evidence>
<gene>
    <name evidence="3" type="ORF">A2946_04270</name>
</gene>
<feature type="transmembrane region" description="Helical" evidence="1">
    <location>
        <begin position="298"/>
        <end position="320"/>
    </location>
</feature>
<feature type="chain" id="PRO_5009582374" description="Polymer-forming cytoskeletal protein" evidence="2">
    <location>
        <begin position="23"/>
        <end position="381"/>
    </location>
</feature>
<feature type="signal peptide" evidence="2">
    <location>
        <begin position="1"/>
        <end position="22"/>
    </location>
</feature>
<dbReference type="EMBL" id="MHLB01000027">
    <property type="protein sequence ID" value="OGZ01948.1"/>
    <property type="molecule type" value="Genomic_DNA"/>
</dbReference>
<evidence type="ECO:0000313" key="3">
    <source>
        <dbReference type="EMBL" id="OGZ01948.1"/>
    </source>
</evidence>
<organism evidence="3 4">
    <name type="scientific">Candidatus Liptonbacteria bacterium RIFCSPLOWO2_01_FULL_53_13</name>
    <dbReference type="NCBI Taxonomy" id="1798651"/>
    <lineage>
        <taxon>Bacteria</taxon>
        <taxon>Candidatus Liptoniibacteriota</taxon>
    </lineage>
</organism>